<name>A0A0N5BKD9_STREA</name>
<reference evidence="6" key="1">
    <citation type="submission" date="2017-02" db="UniProtKB">
        <authorList>
            <consortium name="WormBaseParasite"/>
        </authorList>
    </citation>
    <scope>IDENTIFICATION</scope>
</reference>
<dbReference type="AlphaFoldDB" id="A0A0N5BKD9"/>
<comment type="similarity">
    <text evidence="2">Belongs to the NOC2 family.</text>
</comment>
<accession>A0A0N5BKD9</accession>
<evidence type="ECO:0000256" key="1">
    <source>
        <dbReference type="ARBA" id="ARBA00004123"/>
    </source>
</evidence>
<organism evidence="5 6">
    <name type="scientific">Strongyloides papillosus</name>
    <name type="common">Intestinal threadworm</name>
    <dbReference type="NCBI Taxonomy" id="174720"/>
    <lineage>
        <taxon>Eukaryota</taxon>
        <taxon>Metazoa</taxon>
        <taxon>Ecdysozoa</taxon>
        <taxon>Nematoda</taxon>
        <taxon>Chromadorea</taxon>
        <taxon>Rhabditida</taxon>
        <taxon>Tylenchina</taxon>
        <taxon>Panagrolaimomorpha</taxon>
        <taxon>Strongyloidoidea</taxon>
        <taxon>Strongyloididae</taxon>
        <taxon>Strongyloides</taxon>
    </lineage>
</organism>
<dbReference type="GO" id="GO:0042273">
    <property type="term" value="P:ribosomal large subunit biogenesis"/>
    <property type="evidence" value="ECO:0007669"/>
    <property type="project" value="TreeGrafter"/>
</dbReference>
<dbReference type="GO" id="GO:0042393">
    <property type="term" value="F:histone binding"/>
    <property type="evidence" value="ECO:0007669"/>
    <property type="project" value="TreeGrafter"/>
</dbReference>
<evidence type="ECO:0000256" key="4">
    <source>
        <dbReference type="SAM" id="MobiDB-lite"/>
    </source>
</evidence>
<keyword evidence="5" id="KW-1185">Reference proteome</keyword>
<evidence type="ECO:0000313" key="5">
    <source>
        <dbReference type="Proteomes" id="UP000046392"/>
    </source>
</evidence>
<evidence type="ECO:0000256" key="2">
    <source>
        <dbReference type="ARBA" id="ARBA00005907"/>
    </source>
</evidence>
<dbReference type="GO" id="GO:0005654">
    <property type="term" value="C:nucleoplasm"/>
    <property type="evidence" value="ECO:0007669"/>
    <property type="project" value="TreeGrafter"/>
</dbReference>
<protein>
    <submittedName>
        <fullName evidence="6">Nucleolar complex protein 2 homolog</fullName>
    </submittedName>
</protein>
<dbReference type="Proteomes" id="UP000046392">
    <property type="component" value="Unplaced"/>
</dbReference>
<feature type="region of interest" description="Disordered" evidence="4">
    <location>
        <begin position="50"/>
        <end position="88"/>
    </location>
</feature>
<dbReference type="GO" id="GO:0030691">
    <property type="term" value="C:Noc2p-Noc3p complex"/>
    <property type="evidence" value="ECO:0007669"/>
    <property type="project" value="TreeGrafter"/>
</dbReference>
<keyword evidence="3" id="KW-0539">Nucleus</keyword>
<dbReference type="GO" id="GO:0003714">
    <property type="term" value="F:transcription corepressor activity"/>
    <property type="evidence" value="ECO:0007669"/>
    <property type="project" value="TreeGrafter"/>
</dbReference>
<dbReference type="GO" id="GO:0030690">
    <property type="term" value="C:Noc1p-Noc2p complex"/>
    <property type="evidence" value="ECO:0007669"/>
    <property type="project" value="TreeGrafter"/>
</dbReference>
<dbReference type="GO" id="GO:0000122">
    <property type="term" value="P:negative regulation of transcription by RNA polymerase II"/>
    <property type="evidence" value="ECO:0007669"/>
    <property type="project" value="TreeGrafter"/>
</dbReference>
<dbReference type="InterPro" id="IPR005343">
    <property type="entry name" value="Noc2"/>
</dbReference>
<evidence type="ECO:0000256" key="3">
    <source>
        <dbReference type="ARBA" id="ARBA00023242"/>
    </source>
</evidence>
<dbReference type="WBParaSite" id="SPAL_0000639700.1">
    <property type="protein sequence ID" value="SPAL_0000639700.1"/>
    <property type="gene ID" value="SPAL_0000639700"/>
</dbReference>
<sequence length="616" mass="70826">MGPIKKTKKFKKSKPIKRTTKKLNGKNLVPDDDSNYQSDASVEMNELFESNENLEDSNNCDDSKFVDSDVDDESIGSSESIPDAQSHMKELQKLSEADPSFLKFLQEQDPDLLEFKEDDLDEEDDDSMDGDHESLVLSYGSKTHVVKYNEENKKVVDLHVVEYLKYNLLENDVTKENLVSATKILVSCFDAATVMIGRKKKRDTDWVINDNNIFKDILSLCFSKIVPIFYKILQPVSEDKAAELRMKNTKRSPADGVTYFKKWRQYGSICRKYIEAIGILINQITEDGSKKRVLRHLLDLVDLHVHFSGLSKKMIKVLCRLWCTAKEENRIMAFTILFKMCRLDKSLYPLILKSCYMTFVTFSGYTCSQNLKSFCFMHCSFAEMVLLDCSVSYPYVFVYLQQAGTFLRNSIKSKASDRMKNVTKWQFVQGLYLWNEVIIAACKMASKSPESHPVHGIAEQRFAFAQIVIGLYTHTQNQRYLLLRIHCLRILLKLQQSTDTYIPLLGLSIEALKDLVLIDERKPGKKEVSLSDDVIDVNLRINNELNGCSEFRKLVGNELLKILNNIVNSIENTKVLGACAASTIKRMRYVLKNCKNKEHQNIFKNFIRTLETEKTK</sequence>
<dbReference type="GO" id="GO:0005730">
    <property type="term" value="C:nucleolus"/>
    <property type="evidence" value="ECO:0007669"/>
    <property type="project" value="TreeGrafter"/>
</dbReference>
<comment type="subcellular location">
    <subcellularLocation>
        <location evidence="1">Nucleus</location>
    </subcellularLocation>
</comment>
<evidence type="ECO:0000313" key="6">
    <source>
        <dbReference type="WBParaSite" id="SPAL_0000639700.1"/>
    </source>
</evidence>
<dbReference type="PANTHER" id="PTHR12687:SF4">
    <property type="entry name" value="NUCLEOLAR COMPLEX PROTEIN 2 HOMOLOG"/>
    <property type="match status" value="1"/>
</dbReference>
<dbReference type="STRING" id="174720.A0A0N5BKD9"/>
<feature type="compositionally biased region" description="Basic residues" evidence="4">
    <location>
        <begin position="1"/>
        <end position="24"/>
    </location>
</feature>
<dbReference type="PANTHER" id="PTHR12687">
    <property type="entry name" value="NUCLEOLAR COMPLEX 2 AND RAD4-RELATED"/>
    <property type="match status" value="1"/>
</dbReference>
<feature type="region of interest" description="Disordered" evidence="4">
    <location>
        <begin position="1"/>
        <end position="37"/>
    </location>
</feature>
<proteinExistence type="inferred from homology"/>
<dbReference type="Pfam" id="PF03715">
    <property type="entry name" value="Noc2"/>
    <property type="match status" value="1"/>
</dbReference>